<evidence type="ECO:0000313" key="1">
    <source>
        <dbReference type="EMBL" id="JAD21810.1"/>
    </source>
</evidence>
<reference evidence="1" key="2">
    <citation type="journal article" date="2015" name="Data Brief">
        <title>Shoot transcriptome of the giant reed, Arundo donax.</title>
        <authorList>
            <person name="Barrero R.A."/>
            <person name="Guerrero F.D."/>
            <person name="Moolhuijzen P."/>
            <person name="Goolsby J.A."/>
            <person name="Tidwell J."/>
            <person name="Bellgard S.E."/>
            <person name="Bellgard M.I."/>
        </authorList>
    </citation>
    <scope>NUCLEOTIDE SEQUENCE</scope>
    <source>
        <tissue evidence="1">Shoot tissue taken approximately 20 cm above the soil surface</tissue>
    </source>
</reference>
<proteinExistence type="predicted"/>
<reference evidence="1" key="1">
    <citation type="submission" date="2014-09" db="EMBL/GenBank/DDBJ databases">
        <authorList>
            <person name="Magalhaes I.L.F."/>
            <person name="Oliveira U."/>
            <person name="Santos F.R."/>
            <person name="Vidigal T.H.D.A."/>
            <person name="Brescovit A.D."/>
            <person name="Santos A.J."/>
        </authorList>
    </citation>
    <scope>NUCLEOTIDE SEQUENCE</scope>
    <source>
        <tissue evidence="1">Shoot tissue taken approximately 20 cm above the soil surface</tissue>
    </source>
</reference>
<dbReference type="AlphaFoldDB" id="A0A0A8Y960"/>
<name>A0A0A8Y960_ARUDO</name>
<organism evidence="1">
    <name type="scientific">Arundo donax</name>
    <name type="common">Giant reed</name>
    <name type="synonym">Donax arundinaceus</name>
    <dbReference type="NCBI Taxonomy" id="35708"/>
    <lineage>
        <taxon>Eukaryota</taxon>
        <taxon>Viridiplantae</taxon>
        <taxon>Streptophyta</taxon>
        <taxon>Embryophyta</taxon>
        <taxon>Tracheophyta</taxon>
        <taxon>Spermatophyta</taxon>
        <taxon>Magnoliopsida</taxon>
        <taxon>Liliopsida</taxon>
        <taxon>Poales</taxon>
        <taxon>Poaceae</taxon>
        <taxon>PACMAD clade</taxon>
        <taxon>Arundinoideae</taxon>
        <taxon>Arundineae</taxon>
        <taxon>Arundo</taxon>
    </lineage>
</organism>
<protein>
    <submittedName>
        <fullName evidence="1">Uncharacterized protein</fullName>
    </submittedName>
</protein>
<dbReference type="EMBL" id="GBRH01276085">
    <property type="protein sequence ID" value="JAD21810.1"/>
    <property type="molecule type" value="Transcribed_RNA"/>
</dbReference>
<sequence>MQIALSATVNCALSDIIF</sequence>
<accession>A0A0A8Y960</accession>